<feature type="transmembrane region" description="Helical" evidence="11">
    <location>
        <begin position="83"/>
        <end position="105"/>
    </location>
</feature>
<gene>
    <name evidence="13" type="primary">LOC115958441</name>
</gene>
<evidence type="ECO:0000256" key="3">
    <source>
        <dbReference type="ARBA" id="ARBA00022448"/>
    </source>
</evidence>
<dbReference type="Pfam" id="PF07885">
    <property type="entry name" value="Ion_trans_2"/>
    <property type="match status" value="2"/>
</dbReference>
<dbReference type="InParanoid" id="A0A7N2MDJ9"/>
<comment type="subcellular location">
    <subcellularLocation>
        <location evidence="1">Membrane</location>
        <topology evidence="1">Multi-pass membrane protein</topology>
    </subcellularLocation>
</comment>
<keyword evidence="14" id="KW-1185">Reference proteome</keyword>
<dbReference type="KEGG" id="qlo:115958441"/>
<keyword evidence="8 11" id="KW-0472">Membrane</keyword>
<dbReference type="Gramene" id="QL08p044436:mrna">
    <property type="protein sequence ID" value="QL08p044436:mrna"/>
    <property type="gene ID" value="QL08p044436"/>
</dbReference>
<evidence type="ECO:0000313" key="14">
    <source>
        <dbReference type="Proteomes" id="UP000594261"/>
    </source>
</evidence>
<feature type="transmembrane region" description="Helical" evidence="11">
    <location>
        <begin position="141"/>
        <end position="161"/>
    </location>
</feature>
<evidence type="ECO:0000313" key="13">
    <source>
        <dbReference type="EnsemblPlants" id="QL08p044436:mrna"/>
    </source>
</evidence>
<evidence type="ECO:0000256" key="1">
    <source>
        <dbReference type="ARBA" id="ARBA00004141"/>
    </source>
</evidence>
<feature type="transmembrane region" description="Helical" evidence="11">
    <location>
        <begin position="117"/>
        <end position="135"/>
    </location>
</feature>
<evidence type="ECO:0000256" key="2">
    <source>
        <dbReference type="ARBA" id="ARBA00010159"/>
    </source>
</evidence>
<dbReference type="InterPro" id="IPR013099">
    <property type="entry name" value="K_chnl_dom"/>
</dbReference>
<dbReference type="GO" id="GO:0022841">
    <property type="term" value="F:potassium ion leak channel activity"/>
    <property type="evidence" value="ECO:0007669"/>
    <property type="project" value="TreeGrafter"/>
</dbReference>
<dbReference type="PANTHER" id="PTHR11003:SF303">
    <property type="entry name" value="OS01G0696100 PROTEIN"/>
    <property type="match status" value="1"/>
</dbReference>
<evidence type="ECO:0000256" key="7">
    <source>
        <dbReference type="ARBA" id="ARBA00023065"/>
    </source>
</evidence>
<feature type="domain" description="Potassium channel" evidence="12">
    <location>
        <begin position="93"/>
        <end position="166"/>
    </location>
</feature>
<dbReference type="PANTHER" id="PTHR11003">
    <property type="entry name" value="POTASSIUM CHANNEL, SUBFAMILY K"/>
    <property type="match status" value="1"/>
</dbReference>
<sequence>MDEPLLSGKQEIVEEKPTRPSSQQQLPAQNNHEDSDLNLLANLSNKMKMGARRCDSLPKYLLGIRQNNAEVNLPEPQASSPRIVPLAFIGVILYVIIVVTIFMTSGSFKGNTTFKPVDALYFTVVTLCTVGYGDIVPDSTFTKLFTCVFIIVGFVIFEFLLNSFVTHICNKQEEVLLSSVDENKYKNLFHTYMIDTKKGRVRIRTKVGLASGVVIGCIAVGTITVHFLEGMSWVDGFYFSITSVTTVGYGDYAFTTIKGRCFAIIWLLVSTLAVAKAFLYLTELRIERRNRRFAQWILHKKISARDLVAADLDHDGTISKAEFIIYKLKLMRRITQRETLQIAKEFDLQDTRHFGKLTLNDILNMEAE</sequence>
<evidence type="ECO:0000256" key="8">
    <source>
        <dbReference type="ARBA" id="ARBA00023136"/>
    </source>
</evidence>
<dbReference type="EnsemblPlants" id="QL08p044436:mrna">
    <property type="protein sequence ID" value="QL08p044436:mrna"/>
    <property type="gene ID" value="QL08p044436"/>
</dbReference>
<keyword evidence="6 11" id="KW-1133">Transmembrane helix</keyword>
<reference evidence="13 14" key="1">
    <citation type="journal article" date="2016" name="G3 (Bethesda)">
        <title>First Draft Assembly and Annotation of the Genome of a California Endemic Oak Quercus lobata Nee (Fagaceae).</title>
        <authorList>
            <person name="Sork V.L."/>
            <person name="Fitz-Gibbon S.T."/>
            <person name="Puiu D."/>
            <person name="Crepeau M."/>
            <person name="Gugger P.F."/>
            <person name="Sherman R."/>
            <person name="Stevens K."/>
            <person name="Langley C.H."/>
            <person name="Pellegrini M."/>
            <person name="Salzberg S.L."/>
        </authorList>
    </citation>
    <scope>NUCLEOTIDE SEQUENCE [LARGE SCALE GENOMIC DNA]</scope>
    <source>
        <strain evidence="13 14">cv. SW786</strain>
    </source>
</reference>
<comment type="similarity">
    <text evidence="2">Belongs to the two pore domain potassium channel (TC 1.A.1.7) family.</text>
</comment>
<dbReference type="Gene3D" id="1.10.287.70">
    <property type="match status" value="2"/>
</dbReference>
<dbReference type="Proteomes" id="UP000594261">
    <property type="component" value="Chromosome 8"/>
</dbReference>
<evidence type="ECO:0000259" key="12">
    <source>
        <dbReference type="Pfam" id="PF07885"/>
    </source>
</evidence>
<dbReference type="GO" id="GO:0015271">
    <property type="term" value="F:outward rectifier potassium channel activity"/>
    <property type="evidence" value="ECO:0007669"/>
    <property type="project" value="TreeGrafter"/>
</dbReference>
<dbReference type="OMA" id="NEQSHAA"/>
<dbReference type="GeneID" id="115958441"/>
<reference evidence="13" key="2">
    <citation type="submission" date="2021-01" db="UniProtKB">
        <authorList>
            <consortium name="EnsemblPlants"/>
        </authorList>
    </citation>
    <scope>IDENTIFICATION</scope>
</reference>
<evidence type="ECO:0000256" key="5">
    <source>
        <dbReference type="ARBA" id="ARBA00022837"/>
    </source>
</evidence>
<evidence type="ECO:0000256" key="10">
    <source>
        <dbReference type="SAM" id="MobiDB-lite"/>
    </source>
</evidence>
<dbReference type="RefSeq" id="XP_030932714.1">
    <property type="nucleotide sequence ID" value="XM_031076854.1"/>
</dbReference>
<feature type="compositionally biased region" description="Polar residues" evidence="10">
    <location>
        <begin position="19"/>
        <end position="30"/>
    </location>
</feature>
<name>A0A7N2MDJ9_QUELO</name>
<proteinExistence type="inferred from homology"/>
<dbReference type="InterPro" id="IPR003280">
    <property type="entry name" value="2pore_dom_K_chnl"/>
</dbReference>
<protein>
    <recommendedName>
        <fullName evidence="12">Potassium channel domain-containing protein</fullName>
    </recommendedName>
</protein>
<dbReference type="SUPFAM" id="SSF47473">
    <property type="entry name" value="EF-hand"/>
    <property type="match status" value="1"/>
</dbReference>
<accession>A0A7N2MDJ9</accession>
<dbReference type="PROSITE" id="PS00018">
    <property type="entry name" value="EF_HAND_1"/>
    <property type="match status" value="1"/>
</dbReference>
<feature type="transmembrane region" description="Helical" evidence="11">
    <location>
        <begin position="263"/>
        <end position="282"/>
    </location>
</feature>
<dbReference type="InterPro" id="IPR011992">
    <property type="entry name" value="EF-hand-dom_pair"/>
</dbReference>
<evidence type="ECO:0000256" key="6">
    <source>
        <dbReference type="ARBA" id="ARBA00022989"/>
    </source>
</evidence>
<dbReference type="PRINTS" id="PR01333">
    <property type="entry name" value="2POREKCHANEL"/>
</dbReference>
<dbReference type="FunFam" id="1.10.287.70:FF:000167">
    <property type="entry name" value="Two-pore potassium channel 2-like"/>
    <property type="match status" value="1"/>
</dbReference>
<dbReference type="GO" id="GO:0009705">
    <property type="term" value="C:plant-type vacuole membrane"/>
    <property type="evidence" value="ECO:0007669"/>
    <property type="project" value="TreeGrafter"/>
</dbReference>
<keyword evidence="7" id="KW-0406">Ion transport</keyword>
<keyword evidence="4 11" id="KW-0812">Transmembrane</keyword>
<feature type="domain" description="Potassium channel" evidence="12">
    <location>
        <begin position="214"/>
        <end position="282"/>
    </location>
</feature>
<dbReference type="OrthoDB" id="415460at2759"/>
<keyword evidence="3" id="KW-0813">Transport</keyword>
<feature type="transmembrane region" description="Helical" evidence="11">
    <location>
        <begin position="207"/>
        <end position="228"/>
    </location>
</feature>
<dbReference type="InterPro" id="IPR018247">
    <property type="entry name" value="EF_Hand_1_Ca_BS"/>
</dbReference>
<dbReference type="EMBL" id="LRBV02000008">
    <property type="status" value="NOT_ANNOTATED_CDS"/>
    <property type="molecule type" value="Genomic_DNA"/>
</dbReference>
<evidence type="ECO:0000256" key="11">
    <source>
        <dbReference type="SAM" id="Phobius"/>
    </source>
</evidence>
<keyword evidence="9" id="KW-0407">Ion channel</keyword>
<dbReference type="GO" id="GO:0005886">
    <property type="term" value="C:plasma membrane"/>
    <property type="evidence" value="ECO:0007669"/>
    <property type="project" value="TreeGrafter"/>
</dbReference>
<dbReference type="SUPFAM" id="SSF81324">
    <property type="entry name" value="Voltage-gated potassium channels"/>
    <property type="match status" value="2"/>
</dbReference>
<evidence type="ECO:0000256" key="9">
    <source>
        <dbReference type="ARBA" id="ARBA00023303"/>
    </source>
</evidence>
<dbReference type="AlphaFoldDB" id="A0A7N2MDJ9"/>
<evidence type="ECO:0000256" key="4">
    <source>
        <dbReference type="ARBA" id="ARBA00022692"/>
    </source>
</evidence>
<feature type="region of interest" description="Disordered" evidence="10">
    <location>
        <begin position="1"/>
        <end position="31"/>
    </location>
</feature>
<dbReference type="GO" id="GO:0030322">
    <property type="term" value="P:stabilization of membrane potential"/>
    <property type="evidence" value="ECO:0007669"/>
    <property type="project" value="TreeGrafter"/>
</dbReference>
<organism evidence="13 14">
    <name type="scientific">Quercus lobata</name>
    <name type="common">Valley oak</name>
    <dbReference type="NCBI Taxonomy" id="97700"/>
    <lineage>
        <taxon>Eukaryota</taxon>
        <taxon>Viridiplantae</taxon>
        <taxon>Streptophyta</taxon>
        <taxon>Embryophyta</taxon>
        <taxon>Tracheophyta</taxon>
        <taxon>Spermatophyta</taxon>
        <taxon>Magnoliopsida</taxon>
        <taxon>eudicotyledons</taxon>
        <taxon>Gunneridae</taxon>
        <taxon>Pentapetalae</taxon>
        <taxon>rosids</taxon>
        <taxon>fabids</taxon>
        <taxon>Fagales</taxon>
        <taxon>Fagaceae</taxon>
        <taxon>Quercus</taxon>
    </lineage>
</organism>
<keyword evidence="5" id="KW-0106">Calcium</keyword>